<feature type="transmembrane region" description="Helical" evidence="2">
    <location>
        <begin position="21"/>
        <end position="42"/>
    </location>
</feature>
<proteinExistence type="predicted"/>
<evidence type="ECO:0000256" key="1">
    <source>
        <dbReference type="ARBA" id="ARBA00022481"/>
    </source>
</evidence>
<reference evidence="4" key="1">
    <citation type="journal article" date="2019" name="Int. J. Syst. Evol. Microbiol.">
        <title>The Global Catalogue of Microorganisms (GCM) 10K type strain sequencing project: providing services to taxonomists for standard genome sequencing and annotation.</title>
        <authorList>
            <consortium name="The Broad Institute Genomics Platform"/>
            <consortium name="The Broad Institute Genome Sequencing Center for Infectious Disease"/>
            <person name="Wu L."/>
            <person name="Ma J."/>
        </authorList>
    </citation>
    <scope>NUCLEOTIDE SEQUENCE [LARGE SCALE GENOMIC DNA]</scope>
    <source>
        <strain evidence="4">JCM 17551</strain>
    </source>
</reference>
<keyword evidence="2" id="KW-0472">Membrane</keyword>
<comment type="caution">
    <text evidence="3">The sequence shown here is derived from an EMBL/GenBank/DDBJ whole genome shotgun (WGS) entry which is preliminary data.</text>
</comment>
<dbReference type="Proteomes" id="UP001501565">
    <property type="component" value="Unassembled WGS sequence"/>
</dbReference>
<dbReference type="Pfam" id="PF16732">
    <property type="entry name" value="ComP_DUS"/>
    <property type="match status" value="1"/>
</dbReference>
<evidence type="ECO:0000313" key="3">
    <source>
        <dbReference type="EMBL" id="GAA3912932.1"/>
    </source>
</evidence>
<evidence type="ECO:0000256" key="2">
    <source>
        <dbReference type="SAM" id="Phobius"/>
    </source>
</evidence>
<dbReference type="InterPro" id="IPR031982">
    <property type="entry name" value="PilE-like"/>
</dbReference>
<dbReference type="PANTHER" id="PTHR30093">
    <property type="entry name" value="GENERAL SECRETION PATHWAY PROTEIN G"/>
    <property type="match status" value="1"/>
</dbReference>
<sequence length="141" mass="15241">MGQFKCQKLGMYMKNEHGFSLIELMIVVAIVGVLGFIVVPSYQGFVKDGKRSAAQSYMLELASRQANYLQDNRNYTSTVSELNVVASDEVTSNYSFTIVIGAAGEAPIYTITASPKSSGSMSSDGDLTINHLGVKTPASKW</sequence>
<dbReference type="Gene3D" id="3.30.700.10">
    <property type="entry name" value="Glycoprotein, Type 4 Pilin"/>
    <property type="match status" value="1"/>
</dbReference>
<organism evidence="3 4">
    <name type="scientific">Litoribacillus peritrichatus</name>
    <dbReference type="NCBI Taxonomy" id="718191"/>
    <lineage>
        <taxon>Bacteria</taxon>
        <taxon>Pseudomonadati</taxon>
        <taxon>Pseudomonadota</taxon>
        <taxon>Gammaproteobacteria</taxon>
        <taxon>Oceanospirillales</taxon>
        <taxon>Oceanospirillaceae</taxon>
        <taxon>Litoribacillus</taxon>
    </lineage>
</organism>
<keyword evidence="2" id="KW-1133">Transmembrane helix</keyword>
<dbReference type="SUPFAM" id="SSF54523">
    <property type="entry name" value="Pili subunits"/>
    <property type="match status" value="1"/>
</dbReference>
<gene>
    <name evidence="3" type="primary">pilE</name>
    <name evidence="3" type="ORF">GCM10022277_04550</name>
</gene>
<dbReference type="Pfam" id="PF07963">
    <property type="entry name" value="N_methyl"/>
    <property type="match status" value="1"/>
</dbReference>
<accession>A0ABP7M300</accession>
<dbReference type="InterPro" id="IPR000983">
    <property type="entry name" value="Bac_GSPG_pilin"/>
</dbReference>
<name>A0ABP7M300_9GAMM</name>
<dbReference type="PROSITE" id="PS00409">
    <property type="entry name" value="PROKAR_NTER_METHYL"/>
    <property type="match status" value="1"/>
</dbReference>
<dbReference type="NCBIfam" id="TIGR02532">
    <property type="entry name" value="IV_pilin_GFxxxE"/>
    <property type="match status" value="1"/>
</dbReference>
<protein>
    <submittedName>
        <fullName evidence="3">Type 4a pilus minor pilin PilE</fullName>
    </submittedName>
</protein>
<dbReference type="PRINTS" id="PR00813">
    <property type="entry name" value="BCTERIALGSPG"/>
</dbReference>
<keyword evidence="4" id="KW-1185">Reference proteome</keyword>
<dbReference type="PANTHER" id="PTHR30093:SF47">
    <property type="entry name" value="TYPE IV PILUS NON-CORE MINOR PILIN PILE"/>
    <property type="match status" value="1"/>
</dbReference>
<keyword evidence="2" id="KW-0812">Transmembrane</keyword>
<keyword evidence="1" id="KW-0488">Methylation</keyword>
<evidence type="ECO:0000313" key="4">
    <source>
        <dbReference type="Proteomes" id="UP001501565"/>
    </source>
</evidence>
<dbReference type="InterPro" id="IPR045584">
    <property type="entry name" value="Pilin-like"/>
</dbReference>
<dbReference type="InterPro" id="IPR012902">
    <property type="entry name" value="N_methyl_site"/>
</dbReference>
<dbReference type="EMBL" id="BAABBN010000004">
    <property type="protein sequence ID" value="GAA3912932.1"/>
    <property type="molecule type" value="Genomic_DNA"/>
</dbReference>